<dbReference type="Proteomes" id="UP000076486">
    <property type="component" value="Unassembled WGS sequence"/>
</dbReference>
<protein>
    <submittedName>
        <fullName evidence="1">Uncharacterized protein</fullName>
    </submittedName>
</protein>
<proteinExistence type="predicted"/>
<accession>A0A161YSQ0</accession>
<dbReference type="EMBL" id="AUYC01000018">
    <property type="protein sequence ID" value="KZN65210.1"/>
    <property type="molecule type" value="Genomic_DNA"/>
</dbReference>
<organism evidence="1 2">
    <name type="scientific">Pseudoalteromonas luteoviolacea CPMOR-1</name>
    <dbReference type="NCBI Taxonomy" id="1365248"/>
    <lineage>
        <taxon>Bacteria</taxon>
        <taxon>Pseudomonadati</taxon>
        <taxon>Pseudomonadota</taxon>
        <taxon>Gammaproteobacteria</taxon>
        <taxon>Alteromonadales</taxon>
        <taxon>Pseudoalteromonadaceae</taxon>
        <taxon>Pseudoalteromonas</taxon>
    </lineage>
</organism>
<evidence type="ECO:0000313" key="2">
    <source>
        <dbReference type="Proteomes" id="UP000076486"/>
    </source>
</evidence>
<sequence length="41" mass="4544">MPDKTEQLGFTALEVIQTKSWMLTVTITDVFGLSQSKKSAL</sequence>
<gene>
    <name evidence="1" type="ORF">N473_01160</name>
</gene>
<comment type="caution">
    <text evidence="1">The sequence shown here is derived from an EMBL/GenBank/DDBJ whole genome shotgun (WGS) entry which is preliminary data.</text>
</comment>
<dbReference type="PATRIC" id="fig|1365248.3.peg.1401"/>
<dbReference type="AlphaFoldDB" id="A0A161YSQ0"/>
<reference evidence="1 2" key="1">
    <citation type="submission" date="2013-07" db="EMBL/GenBank/DDBJ databases">
        <title>Comparative Genomic and Metabolomic Analysis of Twelve Strains of Pseudoalteromonas luteoviolacea.</title>
        <authorList>
            <person name="Vynne N.G."/>
            <person name="Mansson M."/>
            <person name="Gram L."/>
        </authorList>
    </citation>
    <scope>NUCLEOTIDE SEQUENCE [LARGE SCALE GENOMIC DNA]</scope>
    <source>
        <strain evidence="1 2">CPMOR-1</strain>
    </source>
</reference>
<name>A0A161YSQ0_9GAMM</name>
<evidence type="ECO:0000313" key="1">
    <source>
        <dbReference type="EMBL" id="KZN65210.1"/>
    </source>
</evidence>